<dbReference type="Gene3D" id="3.30.160.540">
    <property type="match status" value="1"/>
</dbReference>
<comment type="caution">
    <text evidence="9">The sequence shown here is derived from an EMBL/GenBank/DDBJ whole genome shotgun (WGS) entry which is preliminary data.</text>
</comment>
<dbReference type="PANTHER" id="PTHR34108">
    <property type="entry name" value="SEPTUM SITE-DETERMINING PROTEIN MINC"/>
    <property type="match status" value="1"/>
</dbReference>
<dbReference type="SUPFAM" id="SSF63848">
    <property type="entry name" value="Cell-division inhibitor MinC, C-terminal domain"/>
    <property type="match status" value="1"/>
</dbReference>
<dbReference type="Proteomes" id="UP000275076">
    <property type="component" value="Unassembled WGS sequence"/>
</dbReference>
<keyword evidence="2 6" id="KW-0132">Cell division</keyword>
<name>A0A428N2K9_9BACI</name>
<comment type="subunit">
    <text evidence="5 6">Interacts with MinD and FtsZ.</text>
</comment>
<reference evidence="9 10" key="1">
    <citation type="submission" date="2018-10" db="EMBL/GenBank/DDBJ databases">
        <title>Draft genome sequence of Bacillus salarius IM0101, isolated from a hypersaline soil in Inner Mongolia, China.</title>
        <authorList>
            <person name="Yamprayoonswat W."/>
            <person name="Boonvisut S."/>
            <person name="Jumpathong W."/>
            <person name="Sittihan S."/>
            <person name="Ruangsuj P."/>
            <person name="Wanthongcharoen S."/>
            <person name="Thongpramul N."/>
            <person name="Pimmason S."/>
            <person name="Yu B."/>
            <person name="Yasawong M."/>
        </authorList>
    </citation>
    <scope>NUCLEOTIDE SEQUENCE [LARGE SCALE GENOMIC DNA]</scope>
    <source>
        <strain evidence="9 10">IM0101</strain>
    </source>
</reference>
<dbReference type="InterPro" id="IPR005526">
    <property type="entry name" value="Septum_form_inhib_MinC_C"/>
</dbReference>
<feature type="domain" description="Septum formation inhibitor MinC C-terminal" evidence="7">
    <location>
        <begin position="131"/>
        <end position="235"/>
    </location>
</feature>
<evidence type="ECO:0000313" key="10">
    <source>
        <dbReference type="Proteomes" id="UP000275076"/>
    </source>
</evidence>
<dbReference type="Pfam" id="PF22642">
    <property type="entry name" value="MinC_N_1"/>
    <property type="match status" value="1"/>
</dbReference>
<dbReference type="RefSeq" id="WP_125556609.1">
    <property type="nucleotide sequence ID" value="NZ_RBVX01000013.1"/>
</dbReference>
<keyword evidence="4 6" id="KW-0131">Cell cycle</keyword>
<evidence type="ECO:0000259" key="7">
    <source>
        <dbReference type="Pfam" id="PF03775"/>
    </source>
</evidence>
<feature type="domain" description="Septum site-determining protein MinC N-terminal" evidence="8">
    <location>
        <begin position="32"/>
        <end position="109"/>
    </location>
</feature>
<evidence type="ECO:0000256" key="4">
    <source>
        <dbReference type="ARBA" id="ARBA00023306"/>
    </source>
</evidence>
<evidence type="ECO:0000256" key="6">
    <source>
        <dbReference type="HAMAP-Rule" id="MF_00267"/>
    </source>
</evidence>
<sequence>MEVNEIRSTNNKKMVQVSEVKQMKTGSSKNLVTIKGTKEGLTIILDDQCSFDDLKEELKDKIARDKQVFSSGPEVEVLVDAGYRYVNEEHEKVITELLEEAQAIKVKGFHSEVISKEEAKRQHEEDALTAVTQIIRSGQVVSVRGDILLLGDVNPGGSIEATGNVYILGTLKGTARAGLEGNLHTVVSASVMEPNQISISDVLFYAPDRYEKKQSGPLFDEPVYAYIATPEKEISFEKTRLLNQFKAE</sequence>
<evidence type="ECO:0000256" key="2">
    <source>
        <dbReference type="ARBA" id="ARBA00022618"/>
    </source>
</evidence>
<evidence type="ECO:0000256" key="3">
    <source>
        <dbReference type="ARBA" id="ARBA00023210"/>
    </source>
</evidence>
<dbReference type="InterPro" id="IPR013033">
    <property type="entry name" value="MinC"/>
</dbReference>
<dbReference type="GO" id="GO:0000902">
    <property type="term" value="P:cell morphogenesis"/>
    <property type="evidence" value="ECO:0007669"/>
    <property type="project" value="InterPro"/>
</dbReference>
<dbReference type="OrthoDB" id="9790810at2"/>
<dbReference type="GO" id="GO:0000917">
    <property type="term" value="P:division septum assembly"/>
    <property type="evidence" value="ECO:0007669"/>
    <property type="project" value="UniProtKB-KW"/>
</dbReference>
<keyword evidence="10" id="KW-1185">Reference proteome</keyword>
<organism evidence="9 10">
    <name type="scientific">Salibacterium salarium</name>
    <dbReference type="NCBI Taxonomy" id="284579"/>
    <lineage>
        <taxon>Bacteria</taxon>
        <taxon>Bacillati</taxon>
        <taxon>Bacillota</taxon>
        <taxon>Bacilli</taxon>
        <taxon>Bacillales</taxon>
        <taxon>Bacillaceae</taxon>
    </lineage>
</organism>
<dbReference type="Pfam" id="PF03775">
    <property type="entry name" value="MinC_C"/>
    <property type="match status" value="1"/>
</dbReference>
<comment type="function">
    <text evidence="6">Cell division inhibitor that blocks the formation of polar Z ring septums. Rapidly oscillates between the poles of the cell to destabilize FtsZ filaments that have formed before they mature into polar Z rings. Prevents FtsZ polymerization.</text>
</comment>
<keyword evidence="3 6" id="KW-0717">Septation</keyword>
<proteinExistence type="inferred from homology"/>
<dbReference type="HAMAP" id="MF_00267">
    <property type="entry name" value="MinC"/>
    <property type="match status" value="1"/>
</dbReference>
<evidence type="ECO:0000259" key="8">
    <source>
        <dbReference type="Pfam" id="PF22642"/>
    </source>
</evidence>
<dbReference type="PANTHER" id="PTHR34108:SF1">
    <property type="entry name" value="SEPTUM SITE-DETERMINING PROTEIN MINC"/>
    <property type="match status" value="1"/>
</dbReference>
<dbReference type="InterPro" id="IPR016098">
    <property type="entry name" value="CAP/MinC_C"/>
</dbReference>
<accession>A0A428N2K9</accession>
<evidence type="ECO:0000256" key="5">
    <source>
        <dbReference type="ARBA" id="ARBA00046874"/>
    </source>
</evidence>
<dbReference type="Gene3D" id="2.160.20.70">
    <property type="match status" value="1"/>
</dbReference>
<dbReference type="GO" id="GO:1901891">
    <property type="term" value="P:regulation of cell septum assembly"/>
    <property type="evidence" value="ECO:0007669"/>
    <property type="project" value="InterPro"/>
</dbReference>
<evidence type="ECO:0000256" key="1">
    <source>
        <dbReference type="ARBA" id="ARBA00006291"/>
    </source>
</evidence>
<dbReference type="NCBIfam" id="TIGR01222">
    <property type="entry name" value="minC"/>
    <property type="match status" value="1"/>
</dbReference>
<dbReference type="EMBL" id="RBVX01000013">
    <property type="protein sequence ID" value="RSL32690.1"/>
    <property type="molecule type" value="Genomic_DNA"/>
</dbReference>
<dbReference type="InterPro" id="IPR055219">
    <property type="entry name" value="MinC_N_1"/>
</dbReference>
<dbReference type="AlphaFoldDB" id="A0A428N2K9"/>
<protein>
    <recommendedName>
        <fullName evidence="6">Probable septum site-determining protein MinC</fullName>
    </recommendedName>
</protein>
<gene>
    <name evidence="6 9" type="primary">minC</name>
    <name evidence="9" type="ORF">D7Z54_14670</name>
</gene>
<dbReference type="InterPro" id="IPR036145">
    <property type="entry name" value="MinC_C_sf"/>
</dbReference>
<comment type="similarity">
    <text evidence="1 6">Belongs to the MinC family.</text>
</comment>
<evidence type="ECO:0000313" key="9">
    <source>
        <dbReference type="EMBL" id="RSL32690.1"/>
    </source>
</evidence>